<evidence type="ECO:0000256" key="2">
    <source>
        <dbReference type="SAM" id="Phobius"/>
    </source>
</evidence>
<protein>
    <submittedName>
        <fullName evidence="3">Uncharacterized protein</fullName>
    </submittedName>
</protein>
<keyword evidence="4" id="KW-1185">Reference proteome</keyword>
<dbReference type="GeneID" id="25909645"/>
<feature type="compositionally biased region" description="Basic and acidic residues" evidence="1">
    <location>
        <begin position="387"/>
        <end position="398"/>
    </location>
</feature>
<sequence length="462" mass="49761">MCPAAMHLAVIEKWAVPQLVAIEPPTGYQSMAKSALYITPYFIDIPGVLQEYDLADLLACRRPQPLLVLGALNALENKNTEPYSQEQLDRSYKYVALSYDALSEAKQTAVSIKPTNCPGDTVGKGKPAMMKKKVDSSDATTEDTSAGYNQHFTQSDCATQVIAPTVLDFLQQHTPTATDATTSNSIDTDKTTATSVSNQHVLSFFPAPAPEDRQTTTAEGKLLAIVTATQTQMRKDGVSAKSHVRGENETPRDGPARTTEQRLAADSASKEIAVGGLAVGVQAHKEEGLNRGYTRDGTDKGADGTRDEVAKNDVTAEKNGDNQDDGQGTSPKDGAAVHATPETAGQGRVEGQDGAEADTEGRLPAKAPTLNEAKDDDDGASAKNRKNGVEREGEEKEWGVTTQDVLRLSMVTQMETNAYVSIAFMCTVMVAICFIGYHLKNYTTKVYSRRRRPYQPAVHGNV</sequence>
<keyword evidence="2" id="KW-1133">Transmembrane helix</keyword>
<organism evidence="3 4">
    <name type="scientific">Sphaeroforma arctica JP610</name>
    <dbReference type="NCBI Taxonomy" id="667725"/>
    <lineage>
        <taxon>Eukaryota</taxon>
        <taxon>Ichthyosporea</taxon>
        <taxon>Ichthyophonida</taxon>
        <taxon>Sphaeroforma</taxon>
    </lineage>
</organism>
<reference evidence="3 4" key="1">
    <citation type="submission" date="2011-02" db="EMBL/GenBank/DDBJ databases">
        <title>The Genome Sequence of Sphaeroforma arctica JP610.</title>
        <authorList>
            <consortium name="The Broad Institute Genome Sequencing Platform"/>
            <person name="Russ C."/>
            <person name="Cuomo C."/>
            <person name="Young S.K."/>
            <person name="Zeng Q."/>
            <person name="Gargeya S."/>
            <person name="Alvarado L."/>
            <person name="Berlin A."/>
            <person name="Chapman S.B."/>
            <person name="Chen Z."/>
            <person name="Freedman E."/>
            <person name="Gellesch M."/>
            <person name="Goldberg J."/>
            <person name="Griggs A."/>
            <person name="Gujja S."/>
            <person name="Heilman E."/>
            <person name="Heiman D."/>
            <person name="Howarth C."/>
            <person name="Mehta T."/>
            <person name="Neiman D."/>
            <person name="Pearson M."/>
            <person name="Roberts A."/>
            <person name="Saif S."/>
            <person name="Shea T."/>
            <person name="Shenoy N."/>
            <person name="Sisk P."/>
            <person name="Stolte C."/>
            <person name="Sykes S."/>
            <person name="White J."/>
            <person name="Yandava C."/>
            <person name="Burger G."/>
            <person name="Gray M.W."/>
            <person name="Holland P.W.H."/>
            <person name="King N."/>
            <person name="Lang F.B.F."/>
            <person name="Roger A.J."/>
            <person name="Ruiz-Trillo I."/>
            <person name="Haas B."/>
            <person name="Nusbaum C."/>
            <person name="Birren B."/>
        </authorList>
    </citation>
    <scope>NUCLEOTIDE SEQUENCE [LARGE SCALE GENOMIC DNA]</scope>
    <source>
        <strain evidence="3 4">JP610</strain>
    </source>
</reference>
<dbReference type="EMBL" id="KQ242491">
    <property type="protein sequence ID" value="KNC78427.1"/>
    <property type="molecule type" value="Genomic_DNA"/>
</dbReference>
<evidence type="ECO:0000256" key="1">
    <source>
        <dbReference type="SAM" id="MobiDB-lite"/>
    </source>
</evidence>
<feature type="region of interest" description="Disordered" evidence="1">
    <location>
        <begin position="232"/>
        <end position="267"/>
    </location>
</feature>
<feature type="transmembrane region" description="Helical" evidence="2">
    <location>
        <begin position="418"/>
        <end position="439"/>
    </location>
</feature>
<accession>A0A0L0FNM6</accession>
<proteinExistence type="predicted"/>
<keyword evidence="2" id="KW-0472">Membrane</keyword>
<evidence type="ECO:0000313" key="3">
    <source>
        <dbReference type="EMBL" id="KNC78427.1"/>
    </source>
</evidence>
<name>A0A0L0FNM6_9EUKA</name>
<feature type="compositionally biased region" description="Basic and acidic residues" evidence="1">
    <location>
        <begin position="288"/>
        <end position="321"/>
    </location>
</feature>
<gene>
    <name evidence="3" type="ORF">SARC_09141</name>
</gene>
<evidence type="ECO:0000313" key="4">
    <source>
        <dbReference type="Proteomes" id="UP000054560"/>
    </source>
</evidence>
<dbReference type="AlphaFoldDB" id="A0A0L0FNM6"/>
<keyword evidence="2" id="KW-0812">Transmembrane</keyword>
<feature type="compositionally biased region" description="Basic and acidic residues" evidence="1">
    <location>
        <begin position="233"/>
        <end position="255"/>
    </location>
</feature>
<dbReference type="Proteomes" id="UP000054560">
    <property type="component" value="Unassembled WGS sequence"/>
</dbReference>
<dbReference type="RefSeq" id="XP_014152329.1">
    <property type="nucleotide sequence ID" value="XM_014296854.1"/>
</dbReference>
<feature type="region of interest" description="Disordered" evidence="1">
    <location>
        <begin position="288"/>
        <end position="398"/>
    </location>
</feature>